<name>A0A843UYV2_COLES</name>
<dbReference type="EMBL" id="NMUH01000783">
    <property type="protein sequence ID" value="MQL84749.1"/>
    <property type="molecule type" value="Genomic_DNA"/>
</dbReference>
<evidence type="ECO:0000313" key="2">
    <source>
        <dbReference type="EMBL" id="MQL84749.1"/>
    </source>
</evidence>
<proteinExistence type="predicted"/>
<accession>A0A843UYV2</accession>
<keyword evidence="3" id="KW-1185">Reference proteome</keyword>
<gene>
    <name evidence="2" type="ORF">Taro_017251</name>
</gene>
<protein>
    <submittedName>
        <fullName evidence="2">Uncharacterized protein</fullName>
    </submittedName>
</protein>
<comment type="caution">
    <text evidence="2">The sequence shown here is derived from an EMBL/GenBank/DDBJ whole genome shotgun (WGS) entry which is preliminary data.</text>
</comment>
<organism evidence="2 3">
    <name type="scientific">Colocasia esculenta</name>
    <name type="common">Wild taro</name>
    <name type="synonym">Arum esculentum</name>
    <dbReference type="NCBI Taxonomy" id="4460"/>
    <lineage>
        <taxon>Eukaryota</taxon>
        <taxon>Viridiplantae</taxon>
        <taxon>Streptophyta</taxon>
        <taxon>Embryophyta</taxon>
        <taxon>Tracheophyta</taxon>
        <taxon>Spermatophyta</taxon>
        <taxon>Magnoliopsida</taxon>
        <taxon>Liliopsida</taxon>
        <taxon>Araceae</taxon>
        <taxon>Aroideae</taxon>
        <taxon>Colocasieae</taxon>
        <taxon>Colocasia</taxon>
    </lineage>
</organism>
<evidence type="ECO:0000313" key="3">
    <source>
        <dbReference type="Proteomes" id="UP000652761"/>
    </source>
</evidence>
<dbReference type="Proteomes" id="UP000652761">
    <property type="component" value="Unassembled WGS sequence"/>
</dbReference>
<dbReference type="AlphaFoldDB" id="A0A843UYV2"/>
<feature type="region of interest" description="Disordered" evidence="1">
    <location>
        <begin position="1"/>
        <end position="27"/>
    </location>
</feature>
<sequence length="74" mass="8092">MLPSPVCGVSPISGRFPEEESLEPPTGLKATCDTPYVAFLKATGPMSPSQPRGRLCFRRFRFRFTVPVAPVLVP</sequence>
<reference evidence="2" key="1">
    <citation type="submission" date="2017-07" db="EMBL/GenBank/DDBJ databases">
        <title>Taro Niue Genome Assembly and Annotation.</title>
        <authorList>
            <person name="Atibalentja N."/>
            <person name="Keating K."/>
            <person name="Fields C.J."/>
        </authorList>
    </citation>
    <scope>NUCLEOTIDE SEQUENCE</scope>
    <source>
        <strain evidence="2">Niue_2</strain>
        <tissue evidence="2">Leaf</tissue>
    </source>
</reference>
<evidence type="ECO:0000256" key="1">
    <source>
        <dbReference type="SAM" id="MobiDB-lite"/>
    </source>
</evidence>